<dbReference type="Proteomes" id="UP000092461">
    <property type="component" value="Unassembled WGS sequence"/>
</dbReference>
<evidence type="ECO:0000256" key="1">
    <source>
        <dbReference type="ARBA" id="ARBA00004604"/>
    </source>
</evidence>
<dbReference type="CDD" id="cd00200">
    <property type="entry name" value="WD40"/>
    <property type="match status" value="1"/>
</dbReference>
<keyword evidence="2 5" id="KW-0853">WD repeat</keyword>
<reference evidence="8" key="3">
    <citation type="submission" date="2020-05" db="UniProtKB">
        <authorList>
            <consortium name="EnsemblMetazoa"/>
        </authorList>
    </citation>
    <scope>IDENTIFICATION</scope>
    <source>
        <strain evidence="8">Jacobina</strain>
    </source>
</reference>
<feature type="domain" description="U3 small nucleolar RNA-associated protein 13 C-terminal" evidence="6">
    <location>
        <begin position="795"/>
        <end position="833"/>
    </location>
</feature>
<dbReference type="SUPFAM" id="SSF50978">
    <property type="entry name" value="WD40 repeat-like"/>
    <property type="match status" value="2"/>
</dbReference>
<dbReference type="VEuPathDB" id="VectorBase:LLOJ002487"/>
<sequence length="840" mass="93482">MSKNQLKESFEVENAFEAFHTTGFVAWTGDELVCQDNERINIVNVESGKVDRSIRGGATEVETDDATYTFAVNLDGNLILSAHKSGLLKLWDGQSCSLVRMWRGVHQGPISRVAFSPSKDTEIVASGGCDASVRIWDYTKKICLANLRGCQGVIGLLTFATAEPLIYAVGDDNRIFGWNYKSREVICTLEAHYSRVTSLSLTPEEDFLVSTSRDKVLILWNLKEKKSVKVIPAYEALESSFILPNGISLPGGITLPPEGIYVAVGGESGQIKVWEVTKAKIIFTQTNSLVSKAEEEGGLAITQLLWCPKSQRIGIVTADHNILIHNIGTFHCAKQLIGFSDEILDMAFVGKKDRYLAVATNSPDIKFYDTTTMNCQVLKGHTDIVMSLAARGKLLVSASKDSTVRLWSLKPDSFDVTCIGVGRKHTASISSVAMSRLSTSFFASVSQDLCLKVWTIPKDPKVDEEASLACTATQIVHEKDVNSVTVSPNDKLLATGSQDKTAKIWNTSNLSLVGVLKGHKRPVWCVRFSPVDQVLLTSSADGTIRIWAITSFTCLKTFEGHEGSVLRAEFISRGMQILSADADGFIKLWSIKTNECVTTLDHHEGRVWTMALPTNERHFFSGGSDSKLLQWRDVTEEKRTEERKKVQEVVLQEQELNNLLHQGKFQKALQIAIRLEKPQMTLKIVKKIVEGQVEGLEETIDGLNDMDKETLLNHAAKWNTNSKNSRPAQLVVNILLKNMLAGSFQPSGAARIVETLLPYTDRHLRRVTEFMKDLDFVEYTLKSMQPHADTRSFQPSGAARIVETLLPYTDRHLRRVTEFMKDLNFVEYTLKSMQPHADTS</sequence>
<evidence type="ECO:0000313" key="8">
    <source>
        <dbReference type="EnsemblMetazoa" id="LLOJ002487-PA"/>
    </source>
</evidence>
<evidence type="ECO:0000256" key="3">
    <source>
        <dbReference type="ARBA" id="ARBA00022737"/>
    </source>
</evidence>
<accession>A0A1B0CDR7</accession>
<keyword evidence="9" id="KW-1185">Reference proteome</keyword>
<dbReference type="GO" id="GO:0030686">
    <property type="term" value="C:90S preribosome"/>
    <property type="evidence" value="ECO:0007669"/>
    <property type="project" value="TreeGrafter"/>
</dbReference>
<organism evidence="8 9">
    <name type="scientific">Lutzomyia longipalpis</name>
    <name type="common">Sand fly</name>
    <dbReference type="NCBI Taxonomy" id="7200"/>
    <lineage>
        <taxon>Eukaryota</taxon>
        <taxon>Metazoa</taxon>
        <taxon>Ecdysozoa</taxon>
        <taxon>Arthropoda</taxon>
        <taxon>Hexapoda</taxon>
        <taxon>Insecta</taxon>
        <taxon>Pterygota</taxon>
        <taxon>Neoptera</taxon>
        <taxon>Endopterygota</taxon>
        <taxon>Diptera</taxon>
        <taxon>Nematocera</taxon>
        <taxon>Psychodoidea</taxon>
        <taxon>Psychodidae</taxon>
        <taxon>Lutzomyia</taxon>
        <taxon>Lutzomyia</taxon>
    </lineage>
</organism>
<evidence type="ECO:0000256" key="4">
    <source>
        <dbReference type="ARBA" id="ARBA00023242"/>
    </source>
</evidence>
<evidence type="ECO:0000313" key="9">
    <source>
        <dbReference type="Proteomes" id="UP000092461"/>
    </source>
</evidence>
<evidence type="ECO:0000256" key="2">
    <source>
        <dbReference type="ARBA" id="ARBA00022574"/>
    </source>
</evidence>
<dbReference type="AlphaFoldDB" id="A0A1B0CDR7"/>
<protein>
    <submittedName>
        <fullName evidence="7">Putative wd40-repeat-containing subunit of the 18s rrna processing complex</fullName>
    </submittedName>
</protein>
<dbReference type="VEuPathDB" id="VectorBase:LLONM1_001964"/>
<dbReference type="GO" id="GO:0000480">
    <property type="term" value="P:endonucleolytic cleavage in 5'-ETS of tricistronic rRNA transcript (SSU-rRNA, 5.8S rRNA, LSU-rRNA)"/>
    <property type="evidence" value="ECO:0007669"/>
    <property type="project" value="TreeGrafter"/>
</dbReference>
<dbReference type="InterPro" id="IPR001680">
    <property type="entry name" value="WD40_rpt"/>
</dbReference>
<evidence type="ECO:0000256" key="5">
    <source>
        <dbReference type="PROSITE-ProRule" id="PRU00221"/>
    </source>
</evidence>
<dbReference type="SMART" id="SM00320">
    <property type="entry name" value="WD40"/>
    <property type="match status" value="13"/>
</dbReference>
<dbReference type="EMBL" id="AJWK01008175">
    <property type="status" value="NOT_ANNOTATED_CDS"/>
    <property type="molecule type" value="Genomic_DNA"/>
</dbReference>
<dbReference type="GO" id="GO:0000472">
    <property type="term" value="P:endonucleolytic cleavage to generate mature 5'-end of SSU-rRNA from (SSU-rRNA, 5.8S rRNA, LSU-rRNA)"/>
    <property type="evidence" value="ECO:0007669"/>
    <property type="project" value="TreeGrafter"/>
</dbReference>
<dbReference type="InterPro" id="IPR019775">
    <property type="entry name" value="WD40_repeat_CS"/>
</dbReference>
<feature type="repeat" description="WD" evidence="5">
    <location>
        <begin position="516"/>
        <end position="557"/>
    </location>
</feature>
<feature type="repeat" description="WD" evidence="5">
    <location>
        <begin position="103"/>
        <end position="137"/>
    </location>
</feature>
<dbReference type="InterPro" id="IPR013934">
    <property type="entry name" value="Utp13_C"/>
</dbReference>
<reference evidence="9" key="1">
    <citation type="submission" date="2012-05" db="EMBL/GenBank/DDBJ databases">
        <title>Whole Genome Assembly of Lutzomyia longipalpis.</title>
        <authorList>
            <person name="Richards S."/>
            <person name="Qu C."/>
            <person name="Dillon R."/>
            <person name="Worley K."/>
            <person name="Scherer S."/>
            <person name="Batterton M."/>
            <person name="Taylor A."/>
            <person name="Hawes A."/>
            <person name="Hernandez B."/>
            <person name="Kovar C."/>
            <person name="Mandapat C."/>
            <person name="Pham C."/>
            <person name="Qu C."/>
            <person name="Jing C."/>
            <person name="Bess C."/>
            <person name="Bandaranaike D."/>
            <person name="Ngo D."/>
            <person name="Ongeri F."/>
            <person name="Arias F."/>
            <person name="Lara F."/>
            <person name="Weissenberger G."/>
            <person name="Kamau G."/>
            <person name="Han H."/>
            <person name="Shen H."/>
            <person name="Dinh H."/>
            <person name="Khalil I."/>
            <person name="Jones J."/>
            <person name="Shafer J."/>
            <person name="Jayaseelan J."/>
            <person name="Quiroz J."/>
            <person name="Blankenburg K."/>
            <person name="Nguyen L."/>
            <person name="Jackson L."/>
            <person name="Francisco L."/>
            <person name="Tang L.-Y."/>
            <person name="Pu L.-L."/>
            <person name="Perales L."/>
            <person name="Lorensuhewa L."/>
            <person name="Munidasa M."/>
            <person name="Coyle M."/>
            <person name="Taylor M."/>
            <person name="Puazo M."/>
            <person name="Firestine M."/>
            <person name="Scheel M."/>
            <person name="Javaid M."/>
            <person name="Wang M."/>
            <person name="Li M."/>
            <person name="Tabassum N."/>
            <person name="Saada N."/>
            <person name="Osuji N."/>
            <person name="Aqrawi P."/>
            <person name="Fu Q."/>
            <person name="Thornton R."/>
            <person name="Raj R."/>
            <person name="Goodspeed R."/>
            <person name="Mata R."/>
            <person name="Najjar R."/>
            <person name="Gubbala S."/>
            <person name="Lee S."/>
            <person name="Denson S."/>
            <person name="Patil S."/>
            <person name="Macmil S."/>
            <person name="Qi S."/>
            <person name="Matskevitch T."/>
            <person name="Palculict T."/>
            <person name="Mathew T."/>
            <person name="Vee V."/>
            <person name="Velamala V."/>
            <person name="Korchina V."/>
            <person name="Cai W."/>
            <person name="Liu W."/>
            <person name="Dai W."/>
            <person name="Zou X."/>
            <person name="Zhu Y."/>
            <person name="Zhang Y."/>
            <person name="Wu Y.-Q."/>
            <person name="Xin Y."/>
            <person name="Nazarath L."/>
            <person name="Kovar C."/>
            <person name="Han Y."/>
            <person name="Muzny D."/>
            <person name="Gibbs R."/>
        </authorList>
    </citation>
    <scope>NUCLEOTIDE SEQUENCE [LARGE SCALE GENOMIC DNA]</scope>
    <source>
        <strain evidence="9">Jacobina</strain>
    </source>
</reference>
<dbReference type="PROSITE" id="PS50294">
    <property type="entry name" value="WD_REPEATS_REGION"/>
    <property type="match status" value="6"/>
</dbReference>
<dbReference type="GO" id="GO:0032040">
    <property type="term" value="C:small-subunit processome"/>
    <property type="evidence" value="ECO:0007669"/>
    <property type="project" value="InterPro"/>
</dbReference>
<dbReference type="PRINTS" id="PR00320">
    <property type="entry name" value="GPROTEINBRPT"/>
</dbReference>
<dbReference type="InterPro" id="IPR015943">
    <property type="entry name" value="WD40/YVTN_repeat-like_dom_sf"/>
</dbReference>
<feature type="repeat" description="WD" evidence="5">
    <location>
        <begin position="558"/>
        <end position="599"/>
    </location>
</feature>
<dbReference type="PANTHER" id="PTHR19854">
    <property type="entry name" value="TRANSDUCIN BETA-LIKE 3"/>
    <property type="match status" value="1"/>
</dbReference>
<dbReference type="GO" id="GO:0034511">
    <property type="term" value="F:U3 snoRNA binding"/>
    <property type="evidence" value="ECO:0007669"/>
    <property type="project" value="TreeGrafter"/>
</dbReference>
<feature type="repeat" description="WD" evidence="5">
    <location>
        <begin position="378"/>
        <end position="417"/>
    </location>
</feature>
<feature type="repeat" description="WD" evidence="5">
    <location>
        <begin position="474"/>
        <end position="515"/>
    </location>
</feature>
<name>A0A1B0CDR7_LUTLO</name>
<dbReference type="EMBL" id="GITU01012177">
    <property type="protein sequence ID" value="MBC1180880.1"/>
    <property type="molecule type" value="Transcribed_RNA"/>
</dbReference>
<keyword evidence="3" id="KW-0677">Repeat</keyword>
<dbReference type="EMBL" id="AJWK01008177">
    <property type="status" value="NOT_ANNOTATED_CDS"/>
    <property type="molecule type" value="Genomic_DNA"/>
</dbReference>
<dbReference type="InterPro" id="IPR036322">
    <property type="entry name" value="WD40_repeat_dom_sf"/>
</dbReference>
<keyword evidence="4" id="KW-0539">Nucleus</keyword>
<evidence type="ECO:0000313" key="7">
    <source>
        <dbReference type="EMBL" id="MBC1180880.1"/>
    </source>
</evidence>
<comment type="subcellular location">
    <subcellularLocation>
        <location evidence="1">Nucleus</location>
        <location evidence="1">Nucleolus</location>
    </subcellularLocation>
</comment>
<proteinExistence type="predicted"/>
<dbReference type="EnsemblMetazoa" id="LLOJ002487-RA">
    <property type="protein sequence ID" value="LLOJ002487-PA"/>
    <property type="gene ID" value="LLOJ002487"/>
</dbReference>
<feature type="domain" description="U3 small nucleolar RNA-associated protein 13 C-terminal" evidence="6">
    <location>
        <begin position="653"/>
        <end position="784"/>
    </location>
</feature>
<dbReference type="Pfam" id="PF00400">
    <property type="entry name" value="WD40"/>
    <property type="match status" value="7"/>
</dbReference>
<evidence type="ECO:0000259" key="6">
    <source>
        <dbReference type="Pfam" id="PF08625"/>
    </source>
</evidence>
<feature type="repeat" description="WD" evidence="5">
    <location>
        <begin position="189"/>
        <end position="230"/>
    </location>
</feature>
<dbReference type="InterPro" id="IPR020472">
    <property type="entry name" value="WD40_PAC1"/>
</dbReference>
<reference evidence="7" key="2">
    <citation type="journal article" date="2020" name="BMC">
        <title>Leishmania infection induces a limited differential gene expression in the sand fly midgut.</title>
        <authorList>
            <person name="Coutinho-Abreu I.V."/>
            <person name="Serafim T.D."/>
            <person name="Meneses C."/>
            <person name="Kamhawi S."/>
            <person name="Oliveira F."/>
            <person name="Valenzuela J.G."/>
        </authorList>
    </citation>
    <scope>NUCLEOTIDE SEQUENCE</scope>
    <source>
        <strain evidence="7">Jacobina</strain>
        <tissue evidence="7">Midgut</tissue>
    </source>
</reference>
<dbReference type="Gene3D" id="2.130.10.10">
    <property type="entry name" value="YVTN repeat-like/Quinoprotein amine dehydrogenase"/>
    <property type="match status" value="5"/>
</dbReference>
<dbReference type="EMBL" id="AJWK01008176">
    <property type="status" value="NOT_ANNOTATED_CDS"/>
    <property type="molecule type" value="Genomic_DNA"/>
</dbReference>
<dbReference type="PROSITE" id="PS50082">
    <property type="entry name" value="WD_REPEATS_2"/>
    <property type="match status" value="6"/>
</dbReference>
<dbReference type="PROSITE" id="PS00678">
    <property type="entry name" value="WD_REPEATS_1"/>
    <property type="match status" value="2"/>
</dbReference>
<dbReference type="Pfam" id="PF08625">
    <property type="entry name" value="Utp13"/>
    <property type="match status" value="2"/>
</dbReference>
<dbReference type="PANTHER" id="PTHR19854:SF15">
    <property type="entry name" value="TRANSDUCIN BETA-LIKE PROTEIN 3"/>
    <property type="match status" value="1"/>
</dbReference>
<dbReference type="FunFam" id="2.130.10.10:FF:000230">
    <property type="entry name" value="Transducin beta-like protein 3"/>
    <property type="match status" value="1"/>
</dbReference>